<evidence type="ECO:0000313" key="10">
    <source>
        <dbReference type="Proteomes" id="UP000515871"/>
    </source>
</evidence>
<dbReference type="NCBIfam" id="NF003013">
    <property type="entry name" value="PRK03846.1"/>
    <property type="match status" value="1"/>
</dbReference>
<dbReference type="RefSeq" id="WP_154596534.1">
    <property type="nucleotide sequence ID" value="NZ_CP060587.1"/>
</dbReference>
<keyword evidence="3 6" id="KW-0808">Transferase</keyword>
<dbReference type="GO" id="GO:0019379">
    <property type="term" value="P:sulfate assimilation, phosphoadenylyl sulfate reduction by phosphoadenylyl-sulfate reductase (thioredoxin)"/>
    <property type="evidence" value="ECO:0007669"/>
    <property type="project" value="TreeGrafter"/>
</dbReference>
<dbReference type="Proteomes" id="UP000515871">
    <property type="component" value="Chromosome"/>
</dbReference>
<keyword evidence="10" id="KW-1185">Reference proteome</keyword>
<dbReference type="Gene3D" id="3.40.50.300">
    <property type="entry name" value="P-loop containing nucleotide triphosphate hydrolases"/>
    <property type="match status" value="1"/>
</dbReference>
<dbReference type="InterPro" id="IPR027417">
    <property type="entry name" value="P-loop_NTPase"/>
</dbReference>
<dbReference type="GO" id="GO:0004020">
    <property type="term" value="F:adenylylsulfate kinase activity"/>
    <property type="evidence" value="ECO:0007669"/>
    <property type="project" value="UniProtKB-EC"/>
</dbReference>
<keyword evidence="4 6" id="KW-0547">Nucleotide-binding</keyword>
<comment type="pathway">
    <text evidence="6">Sulfur metabolism; hydrogen sulfide biosynthesis; sulfite from sulfate: step 2/3.</text>
</comment>
<dbReference type="GO" id="GO:0010134">
    <property type="term" value="P:sulfate assimilation via adenylyl sulfate reduction"/>
    <property type="evidence" value="ECO:0007669"/>
    <property type="project" value="TreeGrafter"/>
</dbReference>
<evidence type="ECO:0000313" key="8">
    <source>
        <dbReference type="EMBL" id="MBC9226143.1"/>
    </source>
</evidence>
<dbReference type="PANTHER" id="PTHR42700:SF1">
    <property type="entry name" value="SULFATE ADENYLYLTRANSFERASE"/>
    <property type="match status" value="1"/>
</dbReference>
<gene>
    <name evidence="8" type="primary">cysC</name>
    <name evidence="9" type="ORF">H9L21_13125</name>
    <name evidence="8" type="ORF">IBG24_07440</name>
</gene>
<dbReference type="AlphaFoldDB" id="A0A8I0EV20"/>
<feature type="domain" description="APS kinase" evidence="7">
    <location>
        <begin position="220"/>
        <end position="371"/>
    </location>
</feature>
<dbReference type="GO" id="GO:0070814">
    <property type="term" value="P:hydrogen sulfide biosynthetic process"/>
    <property type="evidence" value="ECO:0007669"/>
    <property type="project" value="UniProtKB-UniPathway"/>
</dbReference>
<dbReference type="EC" id="2.7.1.25" evidence="2 6"/>
<reference evidence="8" key="1">
    <citation type="submission" date="2020-09" db="EMBL/GenBank/DDBJ databases">
        <title>Novel species in genus Aeromicrobium.</title>
        <authorList>
            <person name="Zhang G."/>
        </authorList>
    </citation>
    <scope>NUCLEOTIDE SEQUENCE</scope>
    <source>
        <strain evidence="10">zg-629</strain>
        <strain evidence="9">Zg-629</strain>
        <strain evidence="8">Zg-636</strain>
    </source>
</reference>
<evidence type="ECO:0000256" key="5">
    <source>
        <dbReference type="ARBA" id="ARBA00022840"/>
    </source>
</evidence>
<dbReference type="EMBL" id="JACTVM010000002">
    <property type="protein sequence ID" value="MBC9226143.1"/>
    <property type="molecule type" value="Genomic_DNA"/>
</dbReference>
<comment type="function">
    <text evidence="6">Catalyzes the synthesis of activated sulfate.</text>
</comment>
<dbReference type="SUPFAM" id="SSF52540">
    <property type="entry name" value="P-loop containing nucleoside triphosphate hydrolases"/>
    <property type="match status" value="1"/>
</dbReference>
<dbReference type="EMBL" id="CP060587">
    <property type="protein sequence ID" value="QNL94022.1"/>
    <property type="molecule type" value="Genomic_DNA"/>
</dbReference>
<organism evidence="8 11">
    <name type="scientific">Aeromicrobium senzhongii</name>
    <dbReference type="NCBI Taxonomy" id="2663859"/>
    <lineage>
        <taxon>Bacteria</taxon>
        <taxon>Bacillati</taxon>
        <taxon>Actinomycetota</taxon>
        <taxon>Actinomycetes</taxon>
        <taxon>Propionibacteriales</taxon>
        <taxon>Nocardioidaceae</taxon>
        <taxon>Aeromicrobium</taxon>
    </lineage>
</organism>
<comment type="similarity">
    <text evidence="6">Belongs to the APS kinase family.</text>
</comment>
<proteinExistence type="inferred from homology"/>
<comment type="catalytic activity">
    <reaction evidence="1 6">
        <text>adenosine 5'-phosphosulfate + ATP = 3'-phosphoadenylyl sulfate + ADP + H(+)</text>
        <dbReference type="Rhea" id="RHEA:24152"/>
        <dbReference type="ChEBI" id="CHEBI:15378"/>
        <dbReference type="ChEBI" id="CHEBI:30616"/>
        <dbReference type="ChEBI" id="CHEBI:58243"/>
        <dbReference type="ChEBI" id="CHEBI:58339"/>
        <dbReference type="ChEBI" id="CHEBI:456216"/>
        <dbReference type="EC" id="2.7.1.25"/>
    </reaction>
</comment>
<dbReference type="InterPro" id="IPR050512">
    <property type="entry name" value="Sulf_AdTrans/APS_kinase"/>
</dbReference>
<protein>
    <recommendedName>
        <fullName evidence="2 6">Adenylyl-sulfate kinase</fullName>
        <ecNumber evidence="2 6">2.7.1.25</ecNumber>
    </recommendedName>
</protein>
<evidence type="ECO:0000313" key="11">
    <source>
        <dbReference type="Proteomes" id="UP000620591"/>
    </source>
</evidence>
<keyword evidence="6 8" id="KW-0418">Kinase</keyword>
<evidence type="ECO:0000256" key="3">
    <source>
        <dbReference type="ARBA" id="ARBA00022679"/>
    </source>
</evidence>
<dbReference type="InterPro" id="IPR059117">
    <property type="entry name" value="APS_kinase_dom"/>
</dbReference>
<evidence type="ECO:0000256" key="4">
    <source>
        <dbReference type="ARBA" id="ARBA00022741"/>
    </source>
</evidence>
<dbReference type="GO" id="GO:0004781">
    <property type="term" value="F:sulfate adenylyltransferase (ATP) activity"/>
    <property type="evidence" value="ECO:0007669"/>
    <property type="project" value="TreeGrafter"/>
</dbReference>
<keyword evidence="5 6" id="KW-0067">ATP-binding</keyword>
<evidence type="ECO:0000256" key="6">
    <source>
        <dbReference type="RuleBase" id="RU004347"/>
    </source>
</evidence>
<accession>A0A8I0EV20</accession>
<dbReference type="GO" id="GO:0005737">
    <property type="term" value="C:cytoplasm"/>
    <property type="evidence" value="ECO:0007669"/>
    <property type="project" value="TreeGrafter"/>
</dbReference>
<name>A0A8I0EV20_9ACTN</name>
<evidence type="ECO:0000256" key="1">
    <source>
        <dbReference type="ARBA" id="ARBA00001823"/>
    </source>
</evidence>
<dbReference type="Proteomes" id="UP000620591">
    <property type="component" value="Unassembled WGS sequence"/>
</dbReference>
<dbReference type="NCBIfam" id="TIGR00455">
    <property type="entry name" value="apsK"/>
    <property type="match status" value="1"/>
</dbReference>
<evidence type="ECO:0000313" key="9">
    <source>
        <dbReference type="EMBL" id="QNL94022.1"/>
    </source>
</evidence>
<dbReference type="GO" id="GO:0005524">
    <property type="term" value="F:ATP binding"/>
    <property type="evidence" value="ECO:0007669"/>
    <property type="project" value="UniProtKB-KW"/>
</dbReference>
<dbReference type="Pfam" id="PF01583">
    <property type="entry name" value="APS_kinase"/>
    <property type="match status" value="1"/>
</dbReference>
<dbReference type="InterPro" id="IPR002891">
    <property type="entry name" value="APS"/>
</dbReference>
<dbReference type="PANTHER" id="PTHR42700">
    <property type="entry name" value="SULFATE ADENYLYLTRANSFERASE"/>
    <property type="match status" value="1"/>
</dbReference>
<sequence>MSASAVLRGPQLDGLELILGRFLAPVDGYCLPGRAPADWPVEAHLAVPAQAAREAVDQGSLTLTDPDNTPLAVLVLADTRPRDDRTTWVAGRVRPLKAAEHPPARALRLVVPVDLRDHVVALFAGRVSAADVMRAVRAADGRPLALIGVASQDVPAADVAVMDELRHCADEIPGARAWYLAAPAVSETSTAEEVLELALRTSGVDEYLDFRHPGAAAAGGAVLLFTGLSGAGKSTVARALVEAVTARGLARPVLLDGDDVRQELSAGLGYGREDRERNLTRIAWVAARVAEVGGLAVCAPIAPFASARQAMRERVEPTSPFLVIHVATPMAVAEARDRKGLYAKARAGLIPDFTGIDSPYEVPDDADLVIDTSRTGVGECVESVLGMLRDKGLVTES</sequence>
<dbReference type="CDD" id="cd02027">
    <property type="entry name" value="APSK"/>
    <property type="match status" value="1"/>
</dbReference>
<evidence type="ECO:0000259" key="7">
    <source>
        <dbReference type="Pfam" id="PF01583"/>
    </source>
</evidence>
<dbReference type="UniPathway" id="UPA00140">
    <property type="reaction ID" value="UER00205"/>
</dbReference>
<evidence type="ECO:0000256" key="2">
    <source>
        <dbReference type="ARBA" id="ARBA00012121"/>
    </source>
</evidence>